<dbReference type="Proteomes" id="UP000675121">
    <property type="component" value="Unassembled WGS sequence"/>
</dbReference>
<evidence type="ECO:0000256" key="1">
    <source>
        <dbReference type="SAM" id="SignalP"/>
    </source>
</evidence>
<comment type="caution">
    <text evidence="2">The sequence shown here is derived from an EMBL/GenBank/DDBJ whole genome shotgun (WGS) entry which is preliminary data.</text>
</comment>
<gene>
    <name evidence="2" type="ORF">R70211_00020</name>
</gene>
<evidence type="ECO:0000313" key="2">
    <source>
        <dbReference type="EMBL" id="CAE6853199.1"/>
    </source>
</evidence>
<name>A0A9N8MR88_9BURK</name>
<dbReference type="AlphaFoldDB" id="A0A9N8MR88"/>
<keyword evidence="1" id="KW-0732">Signal</keyword>
<proteinExistence type="predicted"/>
<evidence type="ECO:0008006" key="4">
    <source>
        <dbReference type="Google" id="ProtNLM"/>
    </source>
</evidence>
<feature type="signal peptide" evidence="1">
    <location>
        <begin position="1"/>
        <end position="30"/>
    </location>
</feature>
<reference evidence="2" key="1">
    <citation type="submission" date="2021-02" db="EMBL/GenBank/DDBJ databases">
        <authorList>
            <person name="Vanwijnsberghe S."/>
        </authorList>
    </citation>
    <scope>NUCLEOTIDE SEQUENCE</scope>
    <source>
        <strain evidence="2">R-70211</strain>
    </source>
</reference>
<protein>
    <recommendedName>
        <fullName evidence="4">Copper-binding protein</fullName>
    </recommendedName>
</protein>
<keyword evidence="3" id="KW-1185">Reference proteome</keyword>
<evidence type="ECO:0000313" key="3">
    <source>
        <dbReference type="Proteomes" id="UP000675121"/>
    </source>
</evidence>
<organism evidence="2 3">
    <name type="scientific">Paraburkholderia domus</name>
    <dbReference type="NCBI Taxonomy" id="2793075"/>
    <lineage>
        <taxon>Bacteria</taxon>
        <taxon>Pseudomonadati</taxon>
        <taxon>Pseudomonadota</taxon>
        <taxon>Betaproteobacteria</taxon>
        <taxon>Burkholderiales</taxon>
        <taxon>Burkholderiaceae</taxon>
        <taxon>Paraburkholderia</taxon>
    </lineage>
</organism>
<dbReference type="EMBL" id="CAJNAS010000001">
    <property type="protein sequence ID" value="CAE6853199.1"/>
    <property type="molecule type" value="Genomic_DNA"/>
</dbReference>
<accession>A0A9N8MR88</accession>
<dbReference type="RefSeq" id="WP_201071195.1">
    <property type="nucleotide sequence ID" value="NZ_CAJNAS010000001.1"/>
</dbReference>
<feature type="chain" id="PRO_5040252535" description="Copper-binding protein" evidence="1">
    <location>
        <begin position="31"/>
        <end position="196"/>
    </location>
</feature>
<sequence length="196" mass="20855">MTRLRKAGPSAAAKWSAAVLMAACCQSGLAQDADANAGQKALGEAEVVHTQVHVVAIYPATNSVTLRGPHGHLTDVDVNPQLADVSKLRVGDKLNIAYQQALLLQIDKVTTKGVRERIETTAAIPASAGYASSAHRVQVVATVLKIDRKSRMVTLRGPKHQQVLRAARDVPLNELKVGDSVRAEFVSAAAVEVVRK</sequence>